<dbReference type="PANTHER" id="PTHR44196:SF1">
    <property type="entry name" value="DEHYDROGENASE_REDUCTASE SDR FAMILY MEMBER 7B"/>
    <property type="match status" value="1"/>
</dbReference>
<name>A0A6F8PXC2_9GAMM</name>
<accession>A0A6F8PXC2</accession>
<dbReference type="Pfam" id="PF00106">
    <property type="entry name" value="adh_short"/>
    <property type="match status" value="1"/>
</dbReference>
<evidence type="ECO:0000313" key="4">
    <source>
        <dbReference type="Proteomes" id="UP000501726"/>
    </source>
</evidence>
<dbReference type="InterPro" id="IPR036291">
    <property type="entry name" value="NAD(P)-bd_dom_sf"/>
</dbReference>
<reference evidence="4" key="1">
    <citation type="submission" date="2019-11" db="EMBL/GenBank/DDBJ databases">
        <title>Isolation and characterization of two novel species in the genus Thiomicrorhabdus.</title>
        <authorList>
            <person name="Mochizuki J."/>
            <person name="Kojima H."/>
            <person name="Fukui M."/>
        </authorList>
    </citation>
    <scope>NUCLEOTIDE SEQUENCE [LARGE SCALE GENOMIC DNA]</scope>
    <source>
        <strain evidence="4">aks77</strain>
    </source>
</reference>
<evidence type="ECO:0000256" key="1">
    <source>
        <dbReference type="ARBA" id="ARBA00006484"/>
    </source>
</evidence>
<dbReference type="Gene3D" id="3.40.50.720">
    <property type="entry name" value="NAD(P)-binding Rossmann-like Domain"/>
    <property type="match status" value="1"/>
</dbReference>
<proteinExistence type="inferred from homology"/>
<evidence type="ECO:0000313" key="3">
    <source>
        <dbReference type="EMBL" id="BBP46793.1"/>
    </source>
</evidence>
<evidence type="ECO:0000256" key="2">
    <source>
        <dbReference type="ARBA" id="ARBA00023002"/>
    </source>
</evidence>
<gene>
    <name evidence="3" type="ORF">THMIRHAS_21660</name>
</gene>
<dbReference type="KEGG" id="tse:THMIRHAS_21660"/>
<sequence>MQPTSTTSQRIWLLGASQGIGLALTQRLLQHGYRVIASARNATKNADLLSLQQRYPQQLIQLDCDIQDADLTSACQQAWHAFEGLDIWFYNVGAYQPMRSDAWDLATFNLMLQSNYLGAVKAMIPLQQLQQQQQHQNPMRWLWNISLSADFGLPYGGGYSAPKAALLNLAESLQPELAQQQISLQVINHGFVKTRLTAKNDFAMPGLMSPEQAADKIFAFLQKPAKRFELRFPFGLSLLLASLKRLPKGWSQAITKKML</sequence>
<dbReference type="RefSeq" id="WP_173273779.1">
    <property type="nucleotide sequence ID" value="NZ_AP021889.1"/>
</dbReference>
<dbReference type="SUPFAM" id="SSF51735">
    <property type="entry name" value="NAD(P)-binding Rossmann-fold domains"/>
    <property type="match status" value="1"/>
</dbReference>
<dbReference type="GO" id="GO:0016020">
    <property type="term" value="C:membrane"/>
    <property type="evidence" value="ECO:0007669"/>
    <property type="project" value="TreeGrafter"/>
</dbReference>
<comment type="similarity">
    <text evidence="1">Belongs to the short-chain dehydrogenases/reductases (SDR) family.</text>
</comment>
<organism evidence="3 4">
    <name type="scientific">Thiosulfatimonas sediminis</name>
    <dbReference type="NCBI Taxonomy" id="2675054"/>
    <lineage>
        <taxon>Bacteria</taxon>
        <taxon>Pseudomonadati</taxon>
        <taxon>Pseudomonadota</taxon>
        <taxon>Gammaproteobacteria</taxon>
        <taxon>Thiotrichales</taxon>
        <taxon>Piscirickettsiaceae</taxon>
        <taxon>Thiosulfatimonas</taxon>
    </lineage>
</organism>
<protein>
    <submittedName>
        <fullName evidence="3">Short-chain dehydrogenase</fullName>
    </submittedName>
</protein>
<dbReference type="PANTHER" id="PTHR44196">
    <property type="entry name" value="DEHYDROGENASE/REDUCTASE SDR FAMILY MEMBER 7B"/>
    <property type="match status" value="1"/>
</dbReference>
<dbReference type="InterPro" id="IPR002347">
    <property type="entry name" value="SDR_fam"/>
</dbReference>
<dbReference type="PRINTS" id="PR00081">
    <property type="entry name" value="GDHRDH"/>
</dbReference>
<dbReference type="AlphaFoldDB" id="A0A6F8PXC2"/>
<dbReference type="Proteomes" id="UP000501726">
    <property type="component" value="Chromosome"/>
</dbReference>
<keyword evidence="2" id="KW-0560">Oxidoreductase</keyword>
<dbReference type="EMBL" id="AP021889">
    <property type="protein sequence ID" value="BBP46793.1"/>
    <property type="molecule type" value="Genomic_DNA"/>
</dbReference>
<dbReference type="GO" id="GO:0016491">
    <property type="term" value="F:oxidoreductase activity"/>
    <property type="evidence" value="ECO:0007669"/>
    <property type="project" value="UniProtKB-KW"/>
</dbReference>
<keyword evidence="4" id="KW-1185">Reference proteome</keyword>